<dbReference type="AlphaFoldDB" id="A0A1U7R8V3"/>
<dbReference type="PANTHER" id="PTHR13603:SF1">
    <property type="entry name" value="TRANSMEMBRANE PROTEIN 186"/>
    <property type="match status" value="1"/>
</dbReference>
<reference evidence="11" key="1">
    <citation type="submission" date="2025-08" db="UniProtKB">
        <authorList>
            <consortium name="RefSeq"/>
        </authorList>
    </citation>
    <scope>IDENTIFICATION</scope>
</reference>
<gene>
    <name evidence="11" type="primary">TMEM186</name>
</gene>
<sequence length="135" mass="14942">MISTGLTVLALPPLGLLYAQGQASLLELQVAGGAAALAFAVLYGLSYYLRRLIGLIYLSEAGGVVRVAHLTFWGWRHDIDCPTTSVIALGDTGDRRGELLLQFKRYDSPQVLYFTLRFGQVVDKQKFEEIFGQFQ</sequence>
<dbReference type="PANTHER" id="PTHR13603">
    <property type="entry name" value="TRANSMEMBRANE PROTEIN 186"/>
    <property type="match status" value="1"/>
</dbReference>
<evidence type="ECO:0000256" key="3">
    <source>
        <dbReference type="ARBA" id="ARBA00014604"/>
    </source>
</evidence>
<evidence type="ECO:0000256" key="4">
    <source>
        <dbReference type="ARBA" id="ARBA00022692"/>
    </source>
</evidence>
<organism evidence="10 11">
    <name type="scientific">Alligator sinensis</name>
    <name type="common">Chinese alligator</name>
    <dbReference type="NCBI Taxonomy" id="38654"/>
    <lineage>
        <taxon>Eukaryota</taxon>
        <taxon>Metazoa</taxon>
        <taxon>Chordata</taxon>
        <taxon>Craniata</taxon>
        <taxon>Vertebrata</taxon>
        <taxon>Euteleostomi</taxon>
        <taxon>Archelosauria</taxon>
        <taxon>Archosauria</taxon>
        <taxon>Crocodylia</taxon>
        <taxon>Alligatoridae</taxon>
        <taxon>Alligatorinae</taxon>
        <taxon>Alligator</taxon>
    </lineage>
</organism>
<evidence type="ECO:0000256" key="1">
    <source>
        <dbReference type="ARBA" id="ARBA00004448"/>
    </source>
</evidence>
<dbReference type="GO" id="GO:0005743">
    <property type="term" value="C:mitochondrial inner membrane"/>
    <property type="evidence" value="ECO:0007669"/>
    <property type="project" value="UniProtKB-SubCell"/>
</dbReference>
<dbReference type="OrthoDB" id="6147888at2759"/>
<dbReference type="KEGG" id="asn:102381357"/>
<keyword evidence="7" id="KW-0496">Mitochondrion</keyword>
<evidence type="ECO:0000256" key="9">
    <source>
        <dbReference type="SAM" id="Phobius"/>
    </source>
</evidence>
<dbReference type="Proteomes" id="UP000189705">
    <property type="component" value="Unplaced"/>
</dbReference>
<evidence type="ECO:0000256" key="7">
    <source>
        <dbReference type="ARBA" id="ARBA00023128"/>
    </source>
</evidence>
<accession>A0A1U7R8V3</accession>
<keyword evidence="4 9" id="KW-0812">Transmembrane</keyword>
<evidence type="ECO:0000256" key="2">
    <source>
        <dbReference type="ARBA" id="ARBA00007020"/>
    </source>
</evidence>
<dbReference type="RefSeq" id="XP_006015590.1">
    <property type="nucleotide sequence ID" value="XM_006015528.1"/>
</dbReference>
<name>A0A1U7R8V3_ALLSI</name>
<dbReference type="CTD" id="25880"/>
<evidence type="ECO:0000256" key="6">
    <source>
        <dbReference type="ARBA" id="ARBA00022989"/>
    </source>
</evidence>
<protein>
    <recommendedName>
        <fullName evidence="3">Transmembrane protein 186</fullName>
    </recommendedName>
</protein>
<evidence type="ECO:0000256" key="8">
    <source>
        <dbReference type="ARBA" id="ARBA00023136"/>
    </source>
</evidence>
<dbReference type="STRING" id="38654.A0A1U7R8V3"/>
<dbReference type="eggNOG" id="ENOG502S11D">
    <property type="taxonomic scope" value="Eukaryota"/>
</dbReference>
<keyword evidence="6 9" id="KW-1133">Transmembrane helix</keyword>
<evidence type="ECO:0000313" key="11">
    <source>
        <dbReference type="RefSeq" id="XP_006015590.1"/>
    </source>
</evidence>
<dbReference type="InterPro" id="IPR026571">
    <property type="entry name" value="Tmem186"/>
</dbReference>
<evidence type="ECO:0000313" key="10">
    <source>
        <dbReference type="Proteomes" id="UP000189705"/>
    </source>
</evidence>
<dbReference type="GeneID" id="102381357"/>
<comment type="similarity">
    <text evidence="2">Belongs to the TMEM186 family.</text>
</comment>
<keyword evidence="5" id="KW-0999">Mitochondrion inner membrane</keyword>
<keyword evidence="8 9" id="KW-0472">Membrane</keyword>
<evidence type="ECO:0000256" key="5">
    <source>
        <dbReference type="ARBA" id="ARBA00022792"/>
    </source>
</evidence>
<proteinExistence type="inferred from homology"/>
<comment type="subcellular location">
    <subcellularLocation>
        <location evidence="1">Mitochondrion inner membrane</location>
        <topology evidence="1">Multi-pass membrane protein</topology>
    </subcellularLocation>
</comment>
<feature type="transmembrane region" description="Helical" evidence="9">
    <location>
        <begin position="31"/>
        <end position="49"/>
    </location>
</feature>
<dbReference type="InParanoid" id="A0A1U7R8V3"/>
<keyword evidence="10" id="KW-1185">Reference proteome</keyword>